<evidence type="ECO:0000313" key="4">
    <source>
        <dbReference type="Proteomes" id="UP000775547"/>
    </source>
</evidence>
<dbReference type="Proteomes" id="UP000775547">
    <property type="component" value="Unassembled WGS sequence"/>
</dbReference>
<evidence type="ECO:0000256" key="2">
    <source>
        <dbReference type="SAM" id="MobiDB-lite"/>
    </source>
</evidence>
<organism evidence="3 4">
    <name type="scientific">Asterophora parasitica</name>
    <dbReference type="NCBI Taxonomy" id="117018"/>
    <lineage>
        <taxon>Eukaryota</taxon>
        <taxon>Fungi</taxon>
        <taxon>Dikarya</taxon>
        <taxon>Basidiomycota</taxon>
        <taxon>Agaricomycotina</taxon>
        <taxon>Agaricomycetes</taxon>
        <taxon>Agaricomycetidae</taxon>
        <taxon>Agaricales</taxon>
        <taxon>Tricholomatineae</taxon>
        <taxon>Lyophyllaceae</taxon>
        <taxon>Asterophora</taxon>
    </lineage>
</organism>
<reference evidence="3" key="1">
    <citation type="submission" date="2020-07" db="EMBL/GenBank/DDBJ databases">
        <authorList>
            <person name="Nieuwenhuis M."/>
            <person name="Van De Peppel L.J.J."/>
        </authorList>
    </citation>
    <scope>NUCLEOTIDE SEQUENCE</scope>
    <source>
        <strain evidence="3">AP01</strain>
        <tissue evidence="3">Mycelium</tissue>
    </source>
</reference>
<protein>
    <submittedName>
        <fullName evidence="3">Uncharacterized protein</fullName>
    </submittedName>
</protein>
<gene>
    <name evidence="3" type="ORF">DXG03_004415</name>
</gene>
<evidence type="ECO:0000313" key="3">
    <source>
        <dbReference type="EMBL" id="KAG5641697.1"/>
    </source>
</evidence>
<feature type="compositionally biased region" description="Low complexity" evidence="2">
    <location>
        <begin position="138"/>
        <end position="148"/>
    </location>
</feature>
<keyword evidence="4" id="KW-1185">Reference proteome</keyword>
<sequence>MPLAAPKFLVRSLQSLSRFLDNMLSYPALREDTPVEKYLFPKHASAAHWNSDLHNSEPHYSELLAGSFVHKLYFVKAKWAAQHEHVIAEIHNRDATVEPKVRILRLERASGNLRTRENAKRDQSRTPAKRDSPAQETLDASLDSSSESSKPKRDALDTVTEFPGWLASKKNLVYTVTFPDNDHAPTLEDLAIAAFITAKHDEQYSLLLHQCYWWADTLMAIVESLVEEQFRVKEHCSDELLQDKQLDESDRSGKFEFSWVTITVHNRNSDNINQLRSLFDAEKAFYADLALRKRADRDARERAEEAQHIAEATAKAAEEAQRAAEATAKADREAKVKAEATAKADREDKVKADAALKAEREALEVERLRTKALEDLLAAHGISQPVLPL</sequence>
<feature type="compositionally biased region" description="Basic and acidic residues" evidence="2">
    <location>
        <begin position="112"/>
        <end position="133"/>
    </location>
</feature>
<evidence type="ECO:0000256" key="1">
    <source>
        <dbReference type="SAM" id="Coils"/>
    </source>
</evidence>
<accession>A0A9P7G739</accession>
<keyword evidence="1" id="KW-0175">Coiled coil</keyword>
<dbReference type="AlphaFoldDB" id="A0A9P7G739"/>
<feature type="region of interest" description="Disordered" evidence="2">
    <location>
        <begin position="112"/>
        <end position="155"/>
    </location>
</feature>
<proteinExistence type="predicted"/>
<feature type="coiled-coil region" evidence="1">
    <location>
        <begin position="300"/>
        <end position="329"/>
    </location>
</feature>
<comment type="caution">
    <text evidence="3">The sequence shown here is derived from an EMBL/GenBank/DDBJ whole genome shotgun (WGS) entry which is preliminary data.</text>
</comment>
<name>A0A9P7G739_9AGAR</name>
<dbReference type="EMBL" id="JABCKV010000263">
    <property type="protein sequence ID" value="KAG5641697.1"/>
    <property type="molecule type" value="Genomic_DNA"/>
</dbReference>
<reference evidence="3" key="2">
    <citation type="submission" date="2021-10" db="EMBL/GenBank/DDBJ databases">
        <title>Phylogenomics reveals ancestral predisposition of the termite-cultivated fungus Termitomyces towards a domesticated lifestyle.</title>
        <authorList>
            <person name="Auxier B."/>
            <person name="Grum-Grzhimaylo A."/>
            <person name="Cardenas M.E."/>
            <person name="Lodge J.D."/>
            <person name="Laessoe T."/>
            <person name="Pedersen O."/>
            <person name="Smith M.E."/>
            <person name="Kuyper T.W."/>
            <person name="Franco-Molano E.A."/>
            <person name="Baroni T.J."/>
            <person name="Aanen D.K."/>
        </authorList>
    </citation>
    <scope>NUCLEOTIDE SEQUENCE</scope>
    <source>
        <strain evidence="3">AP01</strain>
        <tissue evidence="3">Mycelium</tissue>
    </source>
</reference>